<dbReference type="SUPFAM" id="SSF56784">
    <property type="entry name" value="HAD-like"/>
    <property type="match status" value="1"/>
</dbReference>
<gene>
    <name evidence="1" type="ORF">SAMN06295900_10725</name>
</gene>
<accession>A0A1X7F268</accession>
<name>A0A1X7F268_TRICW</name>
<dbReference type="Pfam" id="PF00702">
    <property type="entry name" value="Hydrolase"/>
    <property type="match status" value="1"/>
</dbReference>
<dbReference type="InterPro" id="IPR006439">
    <property type="entry name" value="HAD-SF_hydro_IA"/>
</dbReference>
<dbReference type="EMBL" id="FXAH01000007">
    <property type="protein sequence ID" value="SMF44107.1"/>
    <property type="molecule type" value="Genomic_DNA"/>
</dbReference>
<reference evidence="2" key="1">
    <citation type="submission" date="2017-04" db="EMBL/GenBank/DDBJ databases">
        <authorList>
            <person name="Varghese N."/>
            <person name="Submissions S."/>
        </authorList>
    </citation>
    <scope>NUCLEOTIDE SEQUENCE [LARGE SCALE GENOMIC DNA]</scope>
    <source>
        <strain evidence="2">Ballard 720</strain>
    </source>
</reference>
<dbReference type="AlphaFoldDB" id="A0A1X7F268"/>
<dbReference type="Gene3D" id="3.40.50.1000">
    <property type="entry name" value="HAD superfamily/HAD-like"/>
    <property type="match status" value="1"/>
</dbReference>
<organism evidence="1 2">
    <name type="scientific">Trinickia caryophylli</name>
    <name type="common">Paraburkholderia caryophylli</name>
    <dbReference type="NCBI Taxonomy" id="28094"/>
    <lineage>
        <taxon>Bacteria</taxon>
        <taxon>Pseudomonadati</taxon>
        <taxon>Pseudomonadota</taxon>
        <taxon>Betaproteobacteria</taxon>
        <taxon>Burkholderiales</taxon>
        <taxon>Burkholderiaceae</taxon>
        <taxon>Trinickia</taxon>
    </lineage>
</organism>
<dbReference type="OrthoDB" id="9797415at2"/>
<dbReference type="SFLD" id="SFLDS00003">
    <property type="entry name" value="Haloacid_Dehalogenase"/>
    <property type="match status" value="1"/>
</dbReference>
<dbReference type="CDD" id="cd02603">
    <property type="entry name" value="HAD_sEH-N_like"/>
    <property type="match status" value="1"/>
</dbReference>
<dbReference type="SFLD" id="SFLDG01129">
    <property type="entry name" value="C1.5:_HAD__Beta-PGM__Phosphata"/>
    <property type="match status" value="1"/>
</dbReference>
<sequence length="209" mass="23318">MAAKIVVFDFGGVLIDWNPHYLYRKLIPDESARQRFLTEVCSMDWVVQQDGGQTIEHGTAELVARFPEHEPLIRAFYARWHEMIGGAIEEGVALVDRLEAAGVPLFGLTNWSAETFPYAWERFDVLRRFRDVVVSGRVKLVKPDPAIYAEMFARIEQHVPGVAANEIVFIDDNIKNAHAATALGWHGVHHTSAASTAARLRELGLAVGA</sequence>
<dbReference type="Proteomes" id="UP000192911">
    <property type="component" value="Unassembled WGS sequence"/>
</dbReference>
<dbReference type="InterPro" id="IPR023214">
    <property type="entry name" value="HAD_sf"/>
</dbReference>
<dbReference type="STRING" id="28094.SAMN06295900_10725"/>
<evidence type="ECO:0000313" key="2">
    <source>
        <dbReference type="Proteomes" id="UP000192911"/>
    </source>
</evidence>
<dbReference type="GeneID" id="95549547"/>
<evidence type="ECO:0000313" key="1">
    <source>
        <dbReference type="EMBL" id="SMF44107.1"/>
    </source>
</evidence>
<dbReference type="PANTHER" id="PTHR43611:SF3">
    <property type="entry name" value="FLAVIN MONONUCLEOTIDE HYDROLASE 1, CHLOROPLATIC"/>
    <property type="match status" value="1"/>
</dbReference>
<dbReference type="InterPro" id="IPR036412">
    <property type="entry name" value="HAD-like_sf"/>
</dbReference>
<dbReference type="PANTHER" id="PTHR43611">
    <property type="entry name" value="ALPHA-D-GLUCOSE 1-PHOSPHATE PHOSPHATASE"/>
    <property type="match status" value="1"/>
</dbReference>
<dbReference type="NCBIfam" id="TIGR01509">
    <property type="entry name" value="HAD-SF-IA-v3"/>
    <property type="match status" value="1"/>
</dbReference>
<keyword evidence="2" id="KW-1185">Reference proteome</keyword>
<proteinExistence type="predicted"/>
<protein>
    <submittedName>
        <fullName evidence="1">2-haloacid dehalogenase</fullName>
    </submittedName>
</protein>
<dbReference type="RefSeq" id="WP_085228165.1">
    <property type="nucleotide sequence ID" value="NZ_BSQD01000011.1"/>
</dbReference>
<dbReference type="Gene3D" id="1.10.150.240">
    <property type="entry name" value="Putative phosphatase, domain 2"/>
    <property type="match status" value="1"/>
</dbReference>
<dbReference type="InterPro" id="IPR023198">
    <property type="entry name" value="PGP-like_dom2"/>
</dbReference>